<comment type="similarity">
    <text evidence="2 10">Belongs to the ATG9 family.</text>
</comment>
<comment type="subcellular location">
    <subcellularLocation>
        <location evidence="1 10">Preautophagosomal structure membrane</location>
        <topology evidence="1 10">Multi-pass membrane protein</topology>
    </subcellularLocation>
</comment>
<name>A0A8X6PJL4_NEPPI</name>
<evidence type="ECO:0000256" key="2">
    <source>
        <dbReference type="ARBA" id="ARBA00006185"/>
    </source>
</evidence>
<evidence type="ECO:0000256" key="7">
    <source>
        <dbReference type="ARBA" id="ARBA00023006"/>
    </source>
</evidence>
<dbReference type="GO" id="GO:0034497">
    <property type="term" value="P:protein localization to phagophore assembly site"/>
    <property type="evidence" value="ECO:0007669"/>
    <property type="project" value="TreeGrafter"/>
</dbReference>
<dbReference type="EMBL" id="BMAW01070664">
    <property type="protein sequence ID" value="GFT74483.1"/>
    <property type="molecule type" value="Genomic_DNA"/>
</dbReference>
<keyword evidence="9 10" id="KW-0472">Membrane</keyword>
<reference evidence="12" key="1">
    <citation type="submission" date="2020-08" db="EMBL/GenBank/DDBJ databases">
        <title>Multicomponent nature underlies the extraordinary mechanical properties of spider dragline silk.</title>
        <authorList>
            <person name="Kono N."/>
            <person name="Nakamura H."/>
            <person name="Mori M."/>
            <person name="Yoshida Y."/>
            <person name="Ohtoshi R."/>
            <person name="Malay A.D."/>
            <person name="Moran D.A.P."/>
            <person name="Tomita M."/>
            <person name="Numata K."/>
            <person name="Arakawa K."/>
        </authorList>
    </citation>
    <scope>NUCLEOTIDE SEQUENCE</scope>
</reference>
<organism evidence="12 13">
    <name type="scientific">Nephila pilipes</name>
    <name type="common">Giant wood spider</name>
    <name type="synonym">Nephila maculata</name>
    <dbReference type="NCBI Taxonomy" id="299642"/>
    <lineage>
        <taxon>Eukaryota</taxon>
        <taxon>Metazoa</taxon>
        <taxon>Ecdysozoa</taxon>
        <taxon>Arthropoda</taxon>
        <taxon>Chelicerata</taxon>
        <taxon>Arachnida</taxon>
        <taxon>Araneae</taxon>
        <taxon>Araneomorphae</taxon>
        <taxon>Entelegynae</taxon>
        <taxon>Araneoidea</taxon>
        <taxon>Nephilidae</taxon>
        <taxon>Nephila</taxon>
    </lineage>
</organism>
<dbReference type="GO" id="GO:0034727">
    <property type="term" value="P:piecemeal microautophagy of the nucleus"/>
    <property type="evidence" value="ECO:0007669"/>
    <property type="project" value="TreeGrafter"/>
</dbReference>
<protein>
    <recommendedName>
        <fullName evidence="3 10">Autophagy-related protein 9</fullName>
    </recommendedName>
</protein>
<feature type="transmembrane region" description="Helical" evidence="10">
    <location>
        <begin position="365"/>
        <end position="387"/>
    </location>
</feature>
<evidence type="ECO:0000256" key="9">
    <source>
        <dbReference type="ARBA" id="ARBA00023136"/>
    </source>
</evidence>
<accession>A0A8X6PJL4</accession>
<keyword evidence="8 10" id="KW-0445">Lipid transport</keyword>
<dbReference type="GO" id="GO:0005776">
    <property type="term" value="C:autophagosome"/>
    <property type="evidence" value="ECO:0007669"/>
    <property type="project" value="TreeGrafter"/>
</dbReference>
<evidence type="ECO:0000256" key="6">
    <source>
        <dbReference type="ARBA" id="ARBA00022989"/>
    </source>
</evidence>
<feature type="transmembrane region" description="Helical" evidence="10">
    <location>
        <begin position="283"/>
        <end position="307"/>
    </location>
</feature>
<comment type="function">
    <text evidence="10">Phospholipid scramblase involved in autophagy. Cycles between the preautophagosomal structure/phagophore assembly site (PAS) and the cytoplasmic vesicle pool and supplies membrane for the growing autophagosome. Lipid scramblase activity plays a key role in preautophagosomal structure/phagophore assembly by distributing the phospholipids that arrive through ATG2 from the cytoplasmic to the luminal leaflet of the bilayer, thereby driving autophagosomal membrane expansion.</text>
</comment>
<evidence type="ECO:0000313" key="12">
    <source>
        <dbReference type="EMBL" id="GFT74483.1"/>
    </source>
</evidence>
<keyword evidence="13" id="KW-1185">Reference proteome</keyword>
<feature type="transmembrane region" description="Helical" evidence="10">
    <location>
        <begin position="122"/>
        <end position="140"/>
    </location>
</feature>
<dbReference type="GO" id="GO:0061709">
    <property type="term" value="P:reticulophagy"/>
    <property type="evidence" value="ECO:0007669"/>
    <property type="project" value="TreeGrafter"/>
</dbReference>
<feature type="compositionally biased region" description="Low complexity" evidence="11">
    <location>
        <begin position="700"/>
        <end position="713"/>
    </location>
</feature>
<evidence type="ECO:0000256" key="8">
    <source>
        <dbReference type="ARBA" id="ARBA00023055"/>
    </source>
</evidence>
<dbReference type="PANTHER" id="PTHR13038:SF10">
    <property type="entry name" value="AUTOPHAGY-RELATED PROTEIN 9"/>
    <property type="match status" value="1"/>
</dbReference>
<feature type="region of interest" description="Disordered" evidence="11">
    <location>
        <begin position="699"/>
        <end position="737"/>
    </location>
</feature>
<dbReference type="GO" id="GO:0006869">
    <property type="term" value="P:lipid transport"/>
    <property type="evidence" value="ECO:0007669"/>
    <property type="project" value="UniProtKB-KW"/>
</dbReference>
<dbReference type="InterPro" id="IPR007241">
    <property type="entry name" value="Autophagy-rel_prot_9"/>
</dbReference>
<evidence type="ECO:0000256" key="3">
    <source>
        <dbReference type="ARBA" id="ARBA00018074"/>
    </source>
</evidence>
<dbReference type="Pfam" id="PF04109">
    <property type="entry name" value="ATG9"/>
    <property type="match status" value="1"/>
</dbReference>
<keyword evidence="5 10" id="KW-0812">Transmembrane</keyword>
<dbReference type="PANTHER" id="PTHR13038">
    <property type="entry name" value="APG9 AUTOPHAGY 9"/>
    <property type="match status" value="1"/>
</dbReference>
<evidence type="ECO:0000256" key="5">
    <source>
        <dbReference type="ARBA" id="ARBA00022692"/>
    </source>
</evidence>
<evidence type="ECO:0000256" key="4">
    <source>
        <dbReference type="ARBA" id="ARBA00022448"/>
    </source>
</evidence>
<evidence type="ECO:0000256" key="10">
    <source>
        <dbReference type="RuleBase" id="RU364027"/>
    </source>
</evidence>
<dbReference type="Proteomes" id="UP000887013">
    <property type="component" value="Unassembled WGS sequence"/>
</dbReference>
<keyword evidence="6 10" id="KW-1133">Transmembrane helix</keyword>
<dbReference type="GO" id="GO:0034045">
    <property type="term" value="C:phagophore assembly site membrane"/>
    <property type="evidence" value="ECO:0007669"/>
    <property type="project" value="UniProtKB-SubCell"/>
</dbReference>
<sequence length="737" mass="84280">MNSLQTNYQALVSDEIEGPHESVIFHVASEDSVPRWNHVDDLDAFFRRIYRYHQNGGYACIMAYYTIGDLMYVIIGISFIYGMNCIYFNFDQPPSPYHNTTVTSLSQLFIPVSQCVAENFGVFDWLLLILFILGLFYRVYKYIDRNCKAREIRQFFELNMKIPKRDLPNITWHEIVNNLRSVQHEQQMCVNNTDLNELDISHRILRTTNYLVAMVNKGILPLKLNIWFLGEWVYLSSQLRQTLIFLLFTSSFMSPFKAPGKLKEEFKKREERLNCANQLSKMILLAGIISLVATPLVFSWSVLSFLLDYSGYMRLEPGFLAVRRWSEYSKIYLRHFNELDHEFIKRLGRATKPSKEYMRSFSTPFVVLMAKFSLKVLGSVVAFFCVWGIFKEPLFSIPFVLVIISVGAALFTGLSACVPDESEVSCPNELMQKVIAEIHYIPDHFKTMAHTTKVRDEFSHLFPYTIVILLEELLSPLITPYILIFHLRHRALEIVDFLRNFTVHVDGVGDVCSFALMDVSKHGNPQWLGQGLSKADQQQQAEDGKTEMSALHFALMNPYWEPPAATSAFIQNFREQVSIARDRYPGLESNPYYNSLNSVSTMGSKYASLVNSIHRSTHQSYPGPSASFSSDVKRSRVLTKLTEAEGPPCYPQNGIWTSMTGNEIEGSLVQTGLNPIEARAADMSLSALFLHEVHDKHLGSLRSQGESRSQSGSQRRENDEGEESPLLELKIGENYVP</sequence>
<evidence type="ECO:0000313" key="13">
    <source>
        <dbReference type="Proteomes" id="UP000887013"/>
    </source>
</evidence>
<keyword evidence="7 10" id="KW-0072">Autophagy</keyword>
<comment type="caution">
    <text evidence="12">The sequence shown here is derived from an EMBL/GenBank/DDBJ whole genome shotgun (WGS) entry which is preliminary data.</text>
</comment>
<dbReference type="OrthoDB" id="6417029at2759"/>
<feature type="transmembrane region" description="Helical" evidence="10">
    <location>
        <begin position="70"/>
        <end position="90"/>
    </location>
</feature>
<feature type="transmembrane region" description="Helical" evidence="10">
    <location>
        <begin position="394"/>
        <end position="414"/>
    </location>
</feature>
<keyword evidence="4 10" id="KW-0813">Transport</keyword>
<evidence type="ECO:0000256" key="11">
    <source>
        <dbReference type="SAM" id="MobiDB-lite"/>
    </source>
</evidence>
<proteinExistence type="inferred from homology"/>
<evidence type="ECO:0000256" key="1">
    <source>
        <dbReference type="ARBA" id="ARBA00004511"/>
    </source>
</evidence>
<gene>
    <name evidence="12" type="primary">Atg9a</name>
    <name evidence="12" type="ORF">NPIL_2921</name>
</gene>
<dbReference type="GO" id="GO:0000422">
    <property type="term" value="P:autophagy of mitochondrion"/>
    <property type="evidence" value="ECO:0007669"/>
    <property type="project" value="TreeGrafter"/>
</dbReference>
<dbReference type="AlphaFoldDB" id="A0A8X6PJL4"/>